<evidence type="ECO:0000256" key="3">
    <source>
        <dbReference type="ARBA" id="ARBA00022452"/>
    </source>
</evidence>
<protein>
    <submittedName>
        <fullName evidence="8">OmpP1/FadL family transporter</fullName>
    </submittedName>
</protein>
<comment type="similarity">
    <text evidence="2">Belongs to the OmpP1/FadL family.</text>
</comment>
<comment type="caution">
    <text evidence="8">The sequence shown here is derived from an EMBL/GenBank/DDBJ whole genome shotgun (WGS) entry which is preliminary data.</text>
</comment>
<name>A0ABQ0GZ51_9HYPH</name>
<proteinExistence type="inferred from homology"/>
<dbReference type="SUPFAM" id="SSF56935">
    <property type="entry name" value="Porins"/>
    <property type="match status" value="1"/>
</dbReference>
<gene>
    <name evidence="8" type="ORF">PPNSA23_18900</name>
</gene>
<evidence type="ECO:0000256" key="4">
    <source>
        <dbReference type="ARBA" id="ARBA00022692"/>
    </source>
</evidence>
<evidence type="ECO:0000256" key="5">
    <source>
        <dbReference type="ARBA" id="ARBA00022729"/>
    </source>
</evidence>
<dbReference type="InterPro" id="IPR005017">
    <property type="entry name" value="OMPP1/FadL/TodX"/>
</dbReference>
<reference evidence="8 9" key="1">
    <citation type="submission" date="2024-10" db="EMBL/GenBank/DDBJ databases">
        <title>Isolation, draft genome sequencing and identification of Phyllobacterium sp. NSA23, isolated from leaf soil.</title>
        <authorList>
            <person name="Akita H."/>
        </authorList>
    </citation>
    <scope>NUCLEOTIDE SEQUENCE [LARGE SCALE GENOMIC DNA]</scope>
    <source>
        <strain evidence="8 9">NSA23</strain>
    </source>
</reference>
<dbReference type="Pfam" id="PF03349">
    <property type="entry name" value="Toluene_X"/>
    <property type="match status" value="1"/>
</dbReference>
<keyword evidence="9" id="KW-1185">Reference proteome</keyword>
<dbReference type="EMBL" id="BAAFZP010000001">
    <property type="protein sequence ID" value="GAB1581947.1"/>
    <property type="molecule type" value="Genomic_DNA"/>
</dbReference>
<keyword evidence="7" id="KW-0998">Cell outer membrane</keyword>
<evidence type="ECO:0000256" key="2">
    <source>
        <dbReference type="ARBA" id="ARBA00008163"/>
    </source>
</evidence>
<evidence type="ECO:0000313" key="8">
    <source>
        <dbReference type="EMBL" id="GAB1581947.1"/>
    </source>
</evidence>
<keyword evidence="4" id="KW-0812">Transmembrane</keyword>
<organism evidence="8 9">
    <name type="scientific">Phyllobacterium phragmitis</name>
    <dbReference type="NCBI Taxonomy" id="2670329"/>
    <lineage>
        <taxon>Bacteria</taxon>
        <taxon>Pseudomonadati</taxon>
        <taxon>Pseudomonadota</taxon>
        <taxon>Alphaproteobacteria</taxon>
        <taxon>Hyphomicrobiales</taxon>
        <taxon>Phyllobacteriaceae</taxon>
        <taxon>Phyllobacterium</taxon>
    </lineage>
</organism>
<keyword evidence="3" id="KW-1134">Transmembrane beta strand</keyword>
<dbReference type="PANTHER" id="PTHR35093">
    <property type="entry name" value="OUTER MEMBRANE PROTEIN NMB0088-RELATED"/>
    <property type="match status" value="1"/>
</dbReference>
<evidence type="ECO:0000256" key="6">
    <source>
        <dbReference type="ARBA" id="ARBA00023136"/>
    </source>
</evidence>
<evidence type="ECO:0000256" key="7">
    <source>
        <dbReference type="ARBA" id="ARBA00023237"/>
    </source>
</evidence>
<accession>A0ABQ0GZ51</accession>
<evidence type="ECO:0000256" key="1">
    <source>
        <dbReference type="ARBA" id="ARBA00004571"/>
    </source>
</evidence>
<dbReference type="Gene3D" id="2.40.160.60">
    <property type="entry name" value="Outer membrane protein transport protein (OMPP1/FadL/TodX)"/>
    <property type="match status" value="1"/>
</dbReference>
<keyword evidence="6" id="KW-0472">Membrane</keyword>
<dbReference type="Proteomes" id="UP001628091">
    <property type="component" value="Unassembled WGS sequence"/>
</dbReference>
<dbReference type="PANTHER" id="PTHR35093:SF8">
    <property type="entry name" value="OUTER MEMBRANE PROTEIN NMB0088-RELATED"/>
    <property type="match status" value="1"/>
</dbReference>
<evidence type="ECO:0000313" key="9">
    <source>
        <dbReference type="Proteomes" id="UP001628091"/>
    </source>
</evidence>
<keyword evidence="5" id="KW-0732">Signal</keyword>
<sequence length="419" mass="45248">MRGTTKTIVGAAFIAAGTVGGVQAGGLERSSQDFDILFEPGTRIESGVTYVKPERKLKNIRGSAVGAATGGRNPANGFRPYETETGESRGYAVPKFSAKVDLTDDLACAGQYREPIGIHTDVGMGTVEMYTAIEQEITSRDYGLNCSYRFAAGEKGFFRILGGVSYQEVEGYQSRYLPAGFPTPFGATLPFRTGYLNVEDKGWGWRLGAAYEIPEYALRASLVYQSKIKYDLEGTITGLFPITIPVVGEAEVPDSVEFKFQTGIAPSWLAFGSVKWTHWSNQDAINFLNTSASLPGPFGAIPVGARITGLDLYYRDGWTVTGGVGHKLNDQWSVATSLTWDRGTSTGLQTQTDTWTLGLGTTYSPNERFEVRLAGLVGLLTSGTKDNRIIDGKPNLTGSVADFDDDFVGALSISAKLKF</sequence>
<comment type="subcellular location">
    <subcellularLocation>
        <location evidence="1">Cell outer membrane</location>
        <topology evidence="1">Multi-pass membrane protein</topology>
    </subcellularLocation>
</comment>